<dbReference type="GO" id="GO:0005737">
    <property type="term" value="C:cytoplasm"/>
    <property type="evidence" value="ECO:0007669"/>
    <property type="project" value="TreeGrafter"/>
</dbReference>
<feature type="active site" description="Nucleophile" evidence="13">
    <location>
        <position position="79"/>
    </location>
</feature>
<dbReference type="UniPathway" id="UPA00135">
    <property type="reaction ID" value="UER00198"/>
</dbReference>
<evidence type="ECO:0000256" key="4">
    <source>
        <dbReference type="ARBA" id="ARBA00012640"/>
    </source>
</evidence>
<dbReference type="Proteomes" id="UP000616114">
    <property type="component" value="Unassembled WGS sequence"/>
</dbReference>
<keyword evidence="8" id="KW-0460">Magnesium</keyword>
<dbReference type="SFLD" id="SFLDS00003">
    <property type="entry name" value="Haloacid_Dehalogenase"/>
    <property type="match status" value="1"/>
</dbReference>
<proteinExistence type="inferred from homology"/>
<comment type="similarity">
    <text evidence="3">Belongs to the HAD-like hydrolase superfamily. SerB family.</text>
</comment>
<dbReference type="AlphaFoldDB" id="A0A8J2U020"/>
<dbReference type="Gene3D" id="3.40.50.1000">
    <property type="entry name" value="HAD superfamily/HAD-like"/>
    <property type="match status" value="1"/>
</dbReference>
<dbReference type="InterPro" id="IPR004469">
    <property type="entry name" value="PSP"/>
</dbReference>
<dbReference type="InterPro" id="IPR036412">
    <property type="entry name" value="HAD-like_sf"/>
</dbReference>
<evidence type="ECO:0000256" key="1">
    <source>
        <dbReference type="ARBA" id="ARBA00001946"/>
    </source>
</evidence>
<evidence type="ECO:0000256" key="7">
    <source>
        <dbReference type="ARBA" id="ARBA00022801"/>
    </source>
</evidence>
<dbReference type="NCBIfam" id="TIGR00338">
    <property type="entry name" value="serB"/>
    <property type="match status" value="1"/>
</dbReference>
<evidence type="ECO:0000256" key="8">
    <source>
        <dbReference type="ARBA" id="ARBA00022842"/>
    </source>
</evidence>
<evidence type="ECO:0000256" key="5">
    <source>
        <dbReference type="ARBA" id="ARBA00022605"/>
    </source>
</evidence>
<comment type="caution">
    <text evidence="14">The sequence shown here is derived from an EMBL/GenBank/DDBJ whole genome shotgun (WGS) entry which is preliminary data.</text>
</comment>
<evidence type="ECO:0000256" key="11">
    <source>
        <dbReference type="ARBA" id="ARBA00048138"/>
    </source>
</evidence>
<evidence type="ECO:0000256" key="12">
    <source>
        <dbReference type="ARBA" id="ARBA00048523"/>
    </source>
</evidence>
<evidence type="ECO:0000256" key="6">
    <source>
        <dbReference type="ARBA" id="ARBA00022723"/>
    </source>
</evidence>
<dbReference type="PANTHER" id="PTHR43344:SF2">
    <property type="entry name" value="PHOSPHOSERINE PHOSPHATASE"/>
    <property type="match status" value="1"/>
</dbReference>
<evidence type="ECO:0000256" key="9">
    <source>
        <dbReference type="ARBA" id="ARBA00023299"/>
    </source>
</evidence>
<dbReference type="InterPro" id="IPR050582">
    <property type="entry name" value="HAD-like_SerB"/>
</dbReference>
<evidence type="ECO:0000313" key="15">
    <source>
        <dbReference type="Proteomes" id="UP000616114"/>
    </source>
</evidence>
<evidence type="ECO:0000256" key="3">
    <source>
        <dbReference type="ARBA" id="ARBA00009184"/>
    </source>
</evidence>
<reference evidence="14" key="2">
    <citation type="submission" date="2020-09" db="EMBL/GenBank/DDBJ databases">
        <authorList>
            <person name="Sun Q."/>
            <person name="Zhou Y."/>
        </authorList>
    </citation>
    <scope>NUCLEOTIDE SEQUENCE</scope>
    <source>
        <strain evidence="14">CGMCC 1.12785</strain>
    </source>
</reference>
<dbReference type="SUPFAM" id="SSF56784">
    <property type="entry name" value="HAD-like"/>
    <property type="match status" value="1"/>
</dbReference>
<keyword evidence="9" id="KW-0718">Serine biosynthesis</keyword>
<feature type="active site" description="Proton donor" evidence="13">
    <location>
        <position position="81"/>
    </location>
</feature>
<dbReference type="EC" id="3.1.3.3" evidence="4"/>
<protein>
    <recommendedName>
        <fullName evidence="4">phosphoserine phosphatase</fullName>
        <ecNumber evidence="4">3.1.3.3</ecNumber>
    </recommendedName>
    <alternativeName>
        <fullName evidence="10">O-phosphoserine phosphohydrolase</fullName>
    </alternativeName>
</protein>
<sequence>MTTRISLLSPALPPAAELCPGASFTVTRGPGFDLATALVPSAQADAVLSSLTSLRPGPAVTDVLAVPGTLCPPRLVLMDVDSTLINEEVIEVLAGYVGKRRQVAEITDRAMAGELDFAASLRERVALLAGVPGRALQEASGLVSFTPGVPEFVAAVQADGGTVALVSGGFAEVVEPLVRPLGITRVRANRLEVSAGTLTGRLSGELVGPGTKAEELRRLAAELGVPVERTVAIGDGANDIEMIAQAGFGIAFCAKPALAARADAQVRLRRMDAVYAALTGRIPAAEGLAAGA</sequence>
<dbReference type="RefSeq" id="WP_229745166.1">
    <property type="nucleotide sequence ID" value="NZ_BMFY01000013.1"/>
</dbReference>
<dbReference type="GO" id="GO:0000287">
    <property type="term" value="F:magnesium ion binding"/>
    <property type="evidence" value="ECO:0007669"/>
    <property type="project" value="TreeGrafter"/>
</dbReference>
<gene>
    <name evidence="14" type="ORF">GCM10011333_27020</name>
</gene>
<keyword evidence="15" id="KW-1185">Reference proteome</keyword>
<dbReference type="EMBL" id="BMFY01000013">
    <property type="protein sequence ID" value="GGA22630.1"/>
    <property type="molecule type" value="Genomic_DNA"/>
</dbReference>
<keyword evidence="6" id="KW-0479">Metal-binding</keyword>
<dbReference type="NCBIfam" id="TIGR01488">
    <property type="entry name" value="HAD-SF-IB"/>
    <property type="match status" value="1"/>
</dbReference>
<evidence type="ECO:0000313" key="14">
    <source>
        <dbReference type="EMBL" id="GGA22630.1"/>
    </source>
</evidence>
<dbReference type="PANTHER" id="PTHR43344">
    <property type="entry name" value="PHOSPHOSERINE PHOSPHATASE"/>
    <property type="match status" value="1"/>
</dbReference>
<accession>A0A8J2U020</accession>
<comment type="cofactor">
    <cofactor evidence="1">
        <name>Mg(2+)</name>
        <dbReference type="ChEBI" id="CHEBI:18420"/>
    </cofactor>
</comment>
<reference evidence="14" key="1">
    <citation type="journal article" date="2014" name="Int. J. Syst. Evol. Microbiol.">
        <title>Complete genome sequence of Corynebacterium casei LMG S-19264T (=DSM 44701T), isolated from a smear-ripened cheese.</title>
        <authorList>
            <consortium name="US DOE Joint Genome Institute (JGI-PGF)"/>
            <person name="Walter F."/>
            <person name="Albersmeier A."/>
            <person name="Kalinowski J."/>
            <person name="Ruckert C."/>
        </authorList>
    </citation>
    <scope>NUCLEOTIDE SEQUENCE</scope>
    <source>
        <strain evidence="14">CGMCC 1.12785</strain>
    </source>
</reference>
<name>A0A8J2U020_9MICO</name>
<dbReference type="SFLD" id="SFLDF00029">
    <property type="entry name" value="phosphoserine_phosphatase"/>
    <property type="match status" value="1"/>
</dbReference>
<comment type="catalytic activity">
    <reaction evidence="11">
        <text>O-phospho-L-serine + H2O = L-serine + phosphate</text>
        <dbReference type="Rhea" id="RHEA:21208"/>
        <dbReference type="ChEBI" id="CHEBI:15377"/>
        <dbReference type="ChEBI" id="CHEBI:33384"/>
        <dbReference type="ChEBI" id="CHEBI:43474"/>
        <dbReference type="ChEBI" id="CHEBI:57524"/>
        <dbReference type="EC" id="3.1.3.3"/>
    </reaction>
</comment>
<evidence type="ECO:0000256" key="2">
    <source>
        <dbReference type="ARBA" id="ARBA00005135"/>
    </source>
</evidence>
<dbReference type="SFLD" id="SFLDG01136">
    <property type="entry name" value="C1.6:_Phosphoserine_Phosphatas"/>
    <property type="match status" value="1"/>
</dbReference>
<evidence type="ECO:0000256" key="10">
    <source>
        <dbReference type="ARBA" id="ARBA00031693"/>
    </source>
</evidence>
<keyword evidence="5" id="KW-0028">Amino-acid biosynthesis</keyword>
<comment type="catalytic activity">
    <reaction evidence="12">
        <text>O-phospho-D-serine + H2O = D-serine + phosphate</text>
        <dbReference type="Rhea" id="RHEA:24873"/>
        <dbReference type="ChEBI" id="CHEBI:15377"/>
        <dbReference type="ChEBI" id="CHEBI:35247"/>
        <dbReference type="ChEBI" id="CHEBI:43474"/>
        <dbReference type="ChEBI" id="CHEBI:58680"/>
        <dbReference type="EC" id="3.1.3.3"/>
    </reaction>
</comment>
<dbReference type="GO" id="GO:0036424">
    <property type="term" value="F:L-phosphoserine phosphatase activity"/>
    <property type="evidence" value="ECO:0007669"/>
    <property type="project" value="InterPro"/>
</dbReference>
<organism evidence="14 15">
    <name type="scientific">Sediminivirga luteola</name>
    <dbReference type="NCBI Taxonomy" id="1774748"/>
    <lineage>
        <taxon>Bacteria</taxon>
        <taxon>Bacillati</taxon>
        <taxon>Actinomycetota</taxon>
        <taxon>Actinomycetes</taxon>
        <taxon>Micrococcales</taxon>
        <taxon>Brevibacteriaceae</taxon>
        <taxon>Sediminivirga</taxon>
    </lineage>
</organism>
<evidence type="ECO:0000256" key="13">
    <source>
        <dbReference type="PIRSR" id="PIRSR604469-1"/>
    </source>
</evidence>
<dbReference type="SFLD" id="SFLDG01137">
    <property type="entry name" value="C1.6.1:_Phosphoserine_Phosphat"/>
    <property type="match status" value="1"/>
</dbReference>
<comment type="pathway">
    <text evidence="2">Amino-acid biosynthesis; L-serine biosynthesis; L-serine from 3-phospho-D-glycerate: step 3/3.</text>
</comment>
<keyword evidence="7" id="KW-0378">Hydrolase</keyword>
<dbReference type="GO" id="GO:0006564">
    <property type="term" value="P:L-serine biosynthetic process"/>
    <property type="evidence" value="ECO:0007669"/>
    <property type="project" value="UniProtKB-KW"/>
</dbReference>
<dbReference type="InterPro" id="IPR023214">
    <property type="entry name" value="HAD_sf"/>
</dbReference>
<dbReference type="Pfam" id="PF12710">
    <property type="entry name" value="HAD"/>
    <property type="match status" value="1"/>
</dbReference>